<feature type="compositionally biased region" description="Basic and acidic residues" evidence="5">
    <location>
        <begin position="118"/>
        <end position="135"/>
    </location>
</feature>
<evidence type="ECO:0000256" key="1">
    <source>
        <dbReference type="ARBA" id="ARBA00022723"/>
    </source>
</evidence>
<accession>A0AAP0CAT2</accession>
<evidence type="ECO:0000256" key="3">
    <source>
        <dbReference type="ARBA" id="ARBA00022833"/>
    </source>
</evidence>
<feature type="region of interest" description="Disordered" evidence="5">
    <location>
        <begin position="109"/>
        <end position="135"/>
    </location>
</feature>
<gene>
    <name evidence="7" type="ORF">SSX86_030475</name>
</gene>
<protein>
    <recommendedName>
        <fullName evidence="6">BED-type domain-containing protein</fullName>
    </recommendedName>
</protein>
<comment type="caution">
    <text evidence="7">The sequence shown here is derived from an EMBL/GenBank/DDBJ whole genome shotgun (WGS) entry which is preliminary data.</text>
</comment>
<keyword evidence="8" id="KW-1185">Reference proteome</keyword>
<sequence length="326" mass="37303">MEVNPFDQILSGLTNPNHEEKVKDMLSTFCNGAIETLVKTSHQVISNPSGKELVFNGIKSRKSQNGHFLSKISSTVAVPSNRSLVLDGDDTFINDTHFVQLDNDSDSISAEQSCKRKQTNEEETQRKSQKVGKERAKAWDHFHKIFLEEEDGQKRKYGRCKYCQKDIRADTNRNDTKDPTMKKSLLEHSFKRLIRYGITKEKPMSEEEIKKKAEDMVSLIENRLHGLFRTYKENFDKNESNSASQEVEGEEVVECDDGNDFFMEFLSVEGSNLVAKETELKRLGQKSRKPIVDDIDDILKDDDIAIEIEDAVSKQKEKGKGMMHDN</sequence>
<evidence type="ECO:0000256" key="2">
    <source>
        <dbReference type="ARBA" id="ARBA00022771"/>
    </source>
</evidence>
<keyword evidence="1" id="KW-0479">Metal-binding</keyword>
<keyword evidence="2 4" id="KW-0863">Zinc-finger</keyword>
<keyword evidence="3" id="KW-0862">Zinc</keyword>
<dbReference type="GO" id="GO:0003677">
    <property type="term" value="F:DNA binding"/>
    <property type="evidence" value="ECO:0007669"/>
    <property type="project" value="InterPro"/>
</dbReference>
<name>A0AAP0CAT2_9ASTR</name>
<proteinExistence type="predicted"/>
<dbReference type="Proteomes" id="UP001408789">
    <property type="component" value="Unassembled WGS sequence"/>
</dbReference>
<dbReference type="AlphaFoldDB" id="A0AAP0CAT2"/>
<dbReference type="GO" id="GO:0008270">
    <property type="term" value="F:zinc ion binding"/>
    <property type="evidence" value="ECO:0007669"/>
    <property type="project" value="UniProtKB-KW"/>
</dbReference>
<dbReference type="InterPro" id="IPR003656">
    <property type="entry name" value="Znf_BED"/>
</dbReference>
<evidence type="ECO:0000256" key="4">
    <source>
        <dbReference type="PROSITE-ProRule" id="PRU00027"/>
    </source>
</evidence>
<feature type="domain" description="BED-type" evidence="6">
    <location>
        <begin position="133"/>
        <end position="188"/>
    </location>
</feature>
<evidence type="ECO:0000313" key="8">
    <source>
        <dbReference type="Proteomes" id="UP001408789"/>
    </source>
</evidence>
<dbReference type="EMBL" id="JBCNJP010001147">
    <property type="protein sequence ID" value="KAK9050555.1"/>
    <property type="molecule type" value="Genomic_DNA"/>
</dbReference>
<evidence type="ECO:0000313" key="7">
    <source>
        <dbReference type="EMBL" id="KAK9050555.1"/>
    </source>
</evidence>
<evidence type="ECO:0000259" key="6">
    <source>
        <dbReference type="PROSITE" id="PS50808"/>
    </source>
</evidence>
<dbReference type="PROSITE" id="PS50808">
    <property type="entry name" value="ZF_BED"/>
    <property type="match status" value="1"/>
</dbReference>
<evidence type="ECO:0000256" key="5">
    <source>
        <dbReference type="SAM" id="MobiDB-lite"/>
    </source>
</evidence>
<reference evidence="7 8" key="1">
    <citation type="submission" date="2024-04" db="EMBL/GenBank/DDBJ databases">
        <title>The reference genome of an endangered Asteraceae, Deinandra increscens subsp. villosa, native to the Central Coast of California.</title>
        <authorList>
            <person name="Guilliams M."/>
            <person name="Hasenstab-Lehman K."/>
            <person name="Meyer R."/>
            <person name="Mcevoy S."/>
        </authorList>
    </citation>
    <scope>NUCLEOTIDE SEQUENCE [LARGE SCALE GENOMIC DNA]</scope>
    <source>
        <tissue evidence="7">Leaf</tissue>
    </source>
</reference>
<organism evidence="7 8">
    <name type="scientific">Deinandra increscens subsp. villosa</name>
    <dbReference type="NCBI Taxonomy" id="3103831"/>
    <lineage>
        <taxon>Eukaryota</taxon>
        <taxon>Viridiplantae</taxon>
        <taxon>Streptophyta</taxon>
        <taxon>Embryophyta</taxon>
        <taxon>Tracheophyta</taxon>
        <taxon>Spermatophyta</taxon>
        <taxon>Magnoliopsida</taxon>
        <taxon>eudicotyledons</taxon>
        <taxon>Gunneridae</taxon>
        <taxon>Pentapetalae</taxon>
        <taxon>asterids</taxon>
        <taxon>campanulids</taxon>
        <taxon>Asterales</taxon>
        <taxon>Asteraceae</taxon>
        <taxon>Asteroideae</taxon>
        <taxon>Heliantheae alliance</taxon>
        <taxon>Madieae</taxon>
        <taxon>Madiinae</taxon>
        <taxon>Deinandra</taxon>
    </lineage>
</organism>